<name>A0A507FCN8_9FUNG</name>
<sequence>MDPKPEPTTAHPTRISTNDSSVRVAVRIRPISTTDACVTSSKTAYSVSAPDASCSFIVPNSEQSIRVLCPSNASTLFATSTDVTAASSSAVVAAAADVDWEYDSVWAEDSNQESIFESEVAPLVSAFIEGFNTTLFAYGQTGSGKTFTMGTAITDPTPRRSATPSKLKDTRITNASGRSTPTSKPSTPSKPRPSSSVSLARPAKPAMSPSDSAVSFHDLTPSSGMIPRAVHAVFNKLETLRASEPSTTHNDTLKSYSVSVSFLELHNEEWVDLLKESKGANTAKKPPTPTVFKSKASLAEEVSIREDKEGRIAIHGATTVIVESAEAAIRLLSKGSKLRSTAATSMNESSSRSHAIFSLSLTSTQMTRSVKSPVKSQSRSAEPQRSNSGLVITSKFHFVDLAGSERLKRTQNTGDRKTEGICINQGLLVLGRVINCLSESKPNNPDAVVPYRDSKLTRFLQDSLGGNSKTVMLACVSSLESDLSESINTLRYASRARGIQNKSRITIDTSGANSEVVPLLAEIALLKSLLAEANLAHAADEMAIVSLQSDLDAAVAGSAAEEKMRNLEIENAQLVKRVQEAESGMLESKEMIKDLEKQWKLEQLEARHENDNLLVQLSEIRNCRGDVLDLEMEVDSLKNKLKAAQDYASLVEDTLSTQTAKDALNLLQVSEMRMEIDSLGSCRQTLLDRVAQAEEGWAASTAAATGLRTQQHQEIEQLTHESQQKSIEIENLTKQVMQEKCAHEQAKRSFNEQTATLMEKLESIQQDKTALHQNVTHLETNLKETESRNATLSTQLFHQAKATETATLETAELTQKMQNQESVSHCLRLKLLDSEGRTSHLEADVVELHRILEIQSTELQKTIAEKHALSDLMGSLKSEMERDNFKSSELIHETAEALIQKNSQLAQELESERSKFQLEKDNAWNLKSRVDQLTQEIQSLQMHSIVKNESDQTALMEPERAAPAAEGHDFTPAAQPNLPSPHKRIALEMRKSMSSASLVQRRIAEYSQLKTRGELFTGDPKLLKKGASSDDLHDSELIERYQFLLKTVRTVKELFEP</sequence>
<dbReference type="PROSITE" id="PS50067">
    <property type="entry name" value="KINESIN_MOTOR_2"/>
    <property type="match status" value="1"/>
</dbReference>
<dbReference type="InterPro" id="IPR027640">
    <property type="entry name" value="Kinesin-like_fam"/>
</dbReference>
<evidence type="ECO:0000259" key="9">
    <source>
        <dbReference type="PROSITE" id="PS50067"/>
    </source>
</evidence>
<dbReference type="GO" id="GO:0005875">
    <property type="term" value="C:microtubule associated complex"/>
    <property type="evidence" value="ECO:0007669"/>
    <property type="project" value="TreeGrafter"/>
</dbReference>
<dbReference type="GO" id="GO:0051231">
    <property type="term" value="P:spindle elongation"/>
    <property type="evidence" value="ECO:0007669"/>
    <property type="project" value="TreeGrafter"/>
</dbReference>
<evidence type="ECO:0000313" key="11">
    <source>
        <dbReference type="Proteomes" id="UP000320333"/>
    </source>
</evidence>
<feature type="coiled-coil region" evidence="7">
    <location>
        <begin position="892"/>
        <end position="943"/>
    </location>
</feature>
<feature type="region of interest" description="Disordered" evidence="8">
    <location>
        <begin position="951"/>
        <end position="979"/>
    </location>
</feature>
<dbReference type="GO" id="GO:0003777">
    <property type="term" value="F:microtubule motor activity"/>
    <property type="evidence" value="ECO:0007669"/>
    <property type="project" value="InterPro"/>
</dbReference>
<keyword evidence="3 6" id="KW-0547">Nucleotide-binding</keyword>
<dbReference type="OrthoDB" id="3176171at2759"/>
<evidence type="ECO:0000256" key="2">
    <source>
        <dbReference type="ARBA" id="ARBA00022490"/>
    </source>
</evidence>
<feature type="region of interest" description="Disordered" evidence="8">
    <location>
        <begin position="148"/>
        <end position="215"/>
    </location>
</feature>
<feature type="domain" description="Kinesin motor" evidence="9">
    <location>
        <begin position="21"/>
        <end position="499"/>
    </location>
</feature>
<proteinExistence type="inferred from homology"/>
<evidence type="ECO:0000256" key="5">
    <source>
        <dbReference type="ARBA" id="ARBA00023054"/>
    </source>
</evidence>
<dbReference type="InterPro" id="IPR036961">
    <property type="entry name" value="Kinesin_motor_dom_sf"/>
</dbReference>
<evidence type="ECO:0000256" key="4">
    <source>
        <dbReference type="ARBA" id="ARBA00022840"/>
    </source>
</evidence>
<feature type="binding site" evidence="6">
    <location>
        <begin position="139"/>
        <end position="146"/>
    </location>
    <ligand>
        <name>ATP</name>
        <dbReference type="ChEBI" id="CHEBI:30616"/>
    </ligand>
</feature>
<dbReference type="PANTHER" id="PTHR47969">
    <property type="entry name" value="CHROMOSOME-ASSOCIATED KINESIN KIF4A-RELATED"/>
    <property type="match status" value="1"/>
</dbReference>
<feature type="coiled-coil region" evidence="7">
    <location>
        <begin position="715"/>
        <end position="795"/>
    </location>
</feature>
<reference evidence="10 11" key="1">
    <citation type="journal article" date="2019" name="Sci. Rep.">
        <title>Comparative genomics of chytrid fungi reveal insights into the obligate biotrophic and pathogenic lifestyle of Synchytrium endobioticum.</title>
        <authorList>
            <person name="van de Vossenberg B.T.L.H."/>
            <person name="Warris S."/>
            <person name="Nguyen H.D.T."/>
            <person name="van Gent-Pelzer M.P.E."/>
            <person name="Joly D.L."/>
            <person name="van de Geest H.C."/>
            <person name="Bonants P.J.M."/>
            <person name="Smith D.S."/>
            <person name="Levesque C.A."/>
            <person name="van der Lee T.A.J."/>
        </authorList>
    </citation>
    <scope>NUCLEOTIDE SEQUENCE [LARGE SCALE GENOMIC DNA]</scope>
    <source>
        <strain evidence="10 11">CBS 675.73</strain>
    </source>
</reference>
<dbReference type="AlphaFoldDB" id="A0A507FCN8"/>
<comment type="similarity">
    <text evidence="6">Belongs to the TRAFAC class myosin-kinesin ATPase superfamily. Kinesin family.</text>
</comment>
<evidence type="ECO:0000256" key="7">
    <source>
        <dbReference type="SAM" id="Coils"/>
    </source>
</evidence>
<comment type="subcellular location">
    <subcellularLocation>
        <location evidence="1">Cytoplasm</location>
    </subcellularLocation>
</comment>
<keyword evidence="11" id="KW-1185">Reference proteome</keyword>
<comment type="caution">
    <text evidence="10">The sequence shown here is derived from an EMBL/GenBank/DDBJ whole genome shotgun (WGS) entry which is preliminary data.</text>
</comment>
<evidence type="ECO:0000313" key="10">
    <source>
        <dbReference type="EMBL" id="TPX73974.1"/>
    </source>
</evidence>
<evidence type="ECO:0000256" key="6">
    <source>
        <dbReference type="PROSITE-ProRule" id="PRU00283"/>
    </source>
</evidence>
<gene>
    <name evidence="10" type="ORF">CcCBS67573_g04754</name>
</gene>
<dbReference type="PRINTS" id="PR00380">
    <property type="entry name" value="KINESINHEAVY"/>
</dbReference>
<dbReference type="STRING" id="246404.A0A507FCN8"/>
<keyword evidence="4 6" id="KW-0067">ATP-binding</keyword>
<evidence type="ECO:0000256" key="3">
    <source>
        <dbReference type="ARBA" id="ARBA00022741"/>
    </source>
</evidence>
<dbReference type="Proteomes" id="UP000320333">
    <property type="component" value="Unassembled WGS sequence"/>
</dbReference>
<keyword evidence="6" id="KW-0505">Motor protein</keyword>
<keyword evidence="5 7" id="KW-0175">Coiled coil</keyword>
<dbReference type="InterPro" id="IPR001752">
    <property type="entry name" value="Kinesin_motor_dom"/>
</dbReference>
<dbReference type="GO" id="GO:0008017">
    <property type="term" value="F:microtubule binding"/>
    <property type="evidence" value="ECO:0007669"/>
    <property type="project" value="InterPro"/>
</dbReference>
<dbReference type="Pfam" id="PF00225">
    <property type="entry name" value="Kinesin"/>
    <property type="match status" value="2"/>
</dbReference>
<accession>A0A507FCN8</accession>
<feature type="region of interest" description="Disordered" evidence="8">
    <location>
        <begin position="368"/>
        <end position="387"/>
    </location>
</feature>
<dbReference type="GO" id="GO:0007052">
    <property type="term" value="P:mitotic spindle organization"/>
    <property type="evidence" value="ECO:0007669"/>
    <property type="project" value="TreeGrafter"/>
</dbReference>
<evidence type="ECO:0000256" key="8">
    <source>
        <dbReference type="SAM" id="MobiDB-lite"/>
    </source>
</evidence>
<dbReference type="SMART" id="SM00129">
    <property type="entry name" value="KISc"/>
    <property type="match status" value="1"/>
</dbReference>
<dbReference type="SUPFAM" id="SSF52540">
    <property type="entry name" value="P-loop containing nucleoside triphosphate hydrolases"/>
    <property type="match status" value="1"/>
</dbReference>
<dbReference type="GO" id="GO:0005524">
    <property type="term" value="F:ATP binding"/>
    <property type="evidence" value="ECO:0007669"/>
    <property type="project" value="UniProtKB-UniRule"/>
</dbReference>
<dbReference type="EMBL" id="QEAP01000152">
    <property type="protein sequence ID" value="TPX73974.1"/>
    <property type="molecule type" value="Genomic_DNA"/>
</dbReference>
<evidence type="ECO:0000256" key="1">
    <source>
        <dbReference type="ARBA" id="ARBA00004496"/>
    </source>
</evidence>
<dbReference type="PANTHER" id="PTHR47969:SF15">
    <property type="entry name" value="CHROMOSOME-ASSOCIATED KINESIN KIF4A-RELATED"/>
    <property type="match status" value="1"/>
</dbReference>
<keyword evidence="2" id="KW-0963">Cytoplasm</keyword>
<dbReference type="Gene3D" id="3.40.850.10">
    <property type="entry name" value="Kinesin motor domain"/>
    <property type="match status" value="1"/>
</dbReference>
<dbReference type="InterPro" id="IPR027417">
    <property type="entry name" value="P-loop_NTPase"/>
</dbReference>
<protein>
    <recommendedName>
        <fullName evidence="9">Kinesin motor domain-containing protein</fullName>
    </recommendedName>
</protein>
<feature type="coiled-coil region" evidence="7">
    <location>
        <begin position="557"/>
        <end position="647"/>
    </location>
</feature>
<dbReference type="GO" id="GO:0007018">
    <property type="term" value="P:microtubule-based movement"/>
    <property type="evidence" value="ECO:0007669"/>
    <property type="project" value="InterPro"/>
</dbReference>
<dbReference type="PROSITE" id="PS00411">
    <property type="entry name" value="KINESIN_MOTOR_1"/>
    <property type="match status" value="1"/>
</dbReference>
<feature type="compositionally biased region" description="Low complexity" evidence="8">
    <location>
        <begin position="178"/>
        <end position="196"/>
    </location>
</feature>
<dbReference type="InterPro" id="IPR019821">
    <property type="entry name" value="Kinesin_motor_CS"/>
</dbReference>
<organism evidence="10 11">
    <name type="scientific">Chytriomyces confervae</name>
    <dbReference type="NCBI Taxonomy" id="246404"/>
    <lineage>
        <taxon>Eukaryota</taxon>
        <taxon>Fungi</taxon>
        <taxon>Fungi incertae sedis</taxon>
        <taxon>Chytridiomycota</taxon>
        <taxon>Chytridiomycota incertae sedis</taxon>
        <taxon>Chytridiomycetes</taxon>
        <taxon>Chytridiales</taxon>
        <taxon>Chytriomycetaceae</taxon>
        <taxon>Chytriomyces</taxon>
    </lineage>
</organism>
<dbReference type="GO" id="GO:0005737">
    <property type="term" value="C:cytoplasm"/>
    <property type="evidence" value="ECO:0007669"/>
    <property type="project" value="UniProtKB-SubCell"/>
</dbReference>